<feature type="compositionally biased region" description="Low complexity" evidence="1">
    <location>
        <begin position="62"/>
        <end position="71"/>
    </location>
</feature>
<accession>A0A8B6G5N3</accession>
<gene>
    <name evidence="2" type="ORF">MGAL_10B070716</name>
</gene>
<feature type="compositionally biased region" description="Polar residues" evidence="1">
    <location>
        <begin position="7"/>
        <end position="40"/>
    </location>
</feature>
<dbReference type="AlphaFoldDB" id="A0A8B6G5N3"/>
<reference evidence="2" key="1">
    <citation type="submission" date="2018-11" db="EMBL/GenBank/DDBJ databases">
        <authorList>
            <person name="Alioto T."/>
            <person name="Alioto T."/>
        </authorList>
    </citation>
    <scope>NUCLEOTIDE SEQUENCE</scope>
</reference>
<evidence type="ECO:0000256" key="1">
    <source>
        <dbReference type="SAM" id="MobiDB-lite"/>
    </source>
</evidence>
<keyword evidence="3" id="KW-1185">Reference proteome</keyword>
<sequence>MERRYSESTGKSLSKFRTSTSQPNTSQNVSRKLSSQLSTKDLSHKSILKFKGKQRAKTAPHVSSLSVVESDSSSDEDSNFVMITSLPFHKLMAQRQNRQLRGDYSSDSDDDW</sequence>
<dbReference type="Proteomes" id="UP000596742">
    <property type="component" value="Unassembled WGS sequence"/>
</dbReference>
<feature type="compositionally biased region" description="Basic residues" evidence="1">
    <location>
        <begin position="46"/>
        <end position="58"/>
    </location>
</feature>
<evidence type="ECO:0000313" key="2">
    <source>
        <dbReference type="EMBL" id="VDI59058.1"/>
    </source>
</evidence>
<organism evidence="2 3">
    <name type="scientific">Mytilus galloprovincialis</name>
    <name type="common">Mediterranean mussel</name>
    <dbReference type="NCBI Taxonomy" id="29158"/>
    <lineage>
        <taxon>Eukaryota</taxon>
        <taxon>Metazoa</taxon>
        <taxon>Spiralia</taxon>
        <taxon>Lophotrochozoa</taxon>
        <taxon>Mollusca</taxon>
        <taxon>Bivalvia</taxon>
        <taxon>Autobranchia</taxon>
        <taxon>Pteriomorphia</taxon>
        <taxon>Mytilida</taxon>
        <taxon>Mytiloidea</taxon>
        <taxon>Mytilidae</taxon>
        <taxon>Mytilinae</taxon>
        <taxon>Mytilus</taxon>
    </lineage>
</organism>
<protein>
    <submittedName>
        <fullName evidence="2">Uncharacterized protein</fullName>
    </submittedName>
</protein>
<comment type="caution">
    <text evidence="2">The sequence shown here is derived from an EMBL/GenBank/DDBJ whole genome shotgun (WGS) entry which is preliminary data.</text>
</comment>
<name>A0A8B6G5N3_MYTGA</name>
<evidence type="ECO:0000313" key="3">
    <source>
        <dbReference type="Proteomes" id="UP000596742"/>
    </source>
</evidence>
<proteinExistence type="predicted"/>
<feature type="region of interest" description="Disordered" evidence="1">
    <location>
        <begin position="1"/>
        <end position="77"/>
    </location>
</feature>
<dbReference type="EMBL" id="UYJE01007905">
    <property type="protein sequence ID" value="VDI59058.1"/>
    <property type="molecule type" value="Genomic_DNA"/>
</dbReference>